<evidence type="ECO:0000313" key="3">
    <source>
        <dbReference type="EMBL" id="GAA4817452.1"/>
    </source>
</evidence>
<feature type="region of interest" description="Disordered" evidence="1">
    <location>
        <begin position="68"/>
        <end position="102"/>
    </location>
</feature>
<sequence length="102" mass="10331">MDPQFVGYFVRLALLSVAAVAVVFAGATVLIVVVKPAPVWGLVIVAAAVVLAVAVLAQISRRLTGRFLRPGAAGGSDGASSDCRGPDDGHAEPGRGRPPRTG</sequence>
<keyword evidence="2" id="KW-0812">Transmembrane</keyword>
<dbReference type="Proteomes" id="UP001500839">
    <property type="component" value="Unassembled WGS sequence"/>
</dbReference>
<feature type="transmembrane region" description="Helical" evidence="2">
    <location>
        <begin position="39"/>
        <end position="59"/>
    </location>
</feature>
<comment type="caution">
    <text evidence="3">The sequence shown here is derived from an EMBL/GenBank/DDBJ whole genome shotgun (WGS) entry which is preliminary data.</text>
</comment>
<protein>
    <submittedName>
        <fullName evidence="3">Uncharacterized protein</fullName>
    </submittedName>
</protein>
<feature type="transmembrane region" description="Helical" evidence="2">
    <location>
        <begin position="12"/>
        <end position="33"/>
    </location>
</feature>
<keyword evidence="4" id="KW-1185">Reference proteome</keyword>
<dbReference type="EMBL" id="BAABKQ010000001">
    <property type="protein sequence ID" value="GAA4817452.1"/>
    <property type="molecule type" value="Genomic_DNA"/>
</dbReference>
<feature type="compositionally biased region" description="Basic and acidic residues" evidence="1">
    <location>
        <begin position="84"/>
        <end position="95"/>
    </location>
</feature>
<organism evidence="3 4">
    <name type="scientific">Tomitella cavernea</name>
    <dbReference type="NCBI Taxonomy" id="1387982"/>
    <lineage>
        <taxon>Bacteria</taxon>
        <taxon>Bacillati</taxon>
        <taxon>Actinomycetota</taxon>
        <taxon>Actinomycetes</taxon>
        <taxon>Mycobacteriales</taxon>
        <taxon>Tomitella</taxon>
    </lineage>
</organism>
<proteinExistence type="predicted"/>
<evidence type="ECO:0000256" key="1">
    <source>
        <dbReference type="SAM" id="MobiDB-lite"/>
    </source>
</evidence>
<accession>A0ABP9CRV8</accession>
<reference evidence="4" key="1">
    <citation type="journal article" date="2019" name="Int. J. Syst. Evol. Microbiol.">
        <title>The Global Catalogue of Microorganisms (GCM) 10K type strain sequencing project: providing services to taxonomists for standard genome sequencing and annotation.</title>
        <authorList>
            <consortium name="The Broad Institute Genomics Platform"/>
            <consortium name="The Broad Institute Genome Sequencing Center for Infectious Disease"/>
            <person name="Wu L."/>
            <person name="Ma J."/>
        </authorList>
    </citation>
    <scope>NUCLEOTIDE SEQUENCE [LARGE SCALE GENOMIC DNA]</scope>
    <source>
        <strain evidence="4">JCM 18542</strain>
    </source>
</reference>
<evidence type="ECO:0000256" key="2">
    <source>
        <dbReference type="SAM" id="Phobius"/>
    </source>
</evidence>
<keyword evidence="2" id="KW-0472">Membrane</keyword>
<name>A0ABP9CRV8_9ACTN</name>
<evidence type="ECO:0000313" key="4">
    <source>
        <dbReference type="Proteomes" id="UP001500839"/>
    </source>
</evidence>
<gene>
    <name evidence="3" type="ORF">GCM10023353_25210</name>
</gene>
<keyword evidence="2" id="KW-1133">Transmembrane helix</keyword>